<organism evidence="2 3">
    <name type="scientific">Portunus trituberculatus</name>
    <name type="common">Swimming crab</name>
    <name type="synonym">Neptunus trituberculatus</name>
    <dbReference type="NCBI Taxonomy" id="210409"/>
    <lineage>
        <taxon>Eukaryota</taxon>
        <taxon>Metazoa</taxon>
        <taxon>Ecdysozoa</taxon>
        <taxon>Arthropoda</taxon>
        <taxon>Crustacea</taxon>
        <taxon>Multicrustacea</taxon>
        <taxon>Malacostraca</taxon>
        <taxon>Eumalacostraca</taxon>
        <taxon>Eucarida</taxon>
        <taxon>Decapoda</taxon>
        <taxon>Pleocyemata</taxon>
        <taxon>Brachyura</taxon>
        <taxon>Eubrachyura</taxon>
        <taxon>Portunoidea</taxon>
        <taxon>Portunidae</taxon>
        <taxon>Portuninae</taxon>
        <taxon>Portunus</taxon>
    </lineage>
</organism>
<gene>
    <name evidence="2" type="ORF">E2C01_040415</name>
</gene>
<evidence type="ECO:0000256" key="1">
    <source>
        <dbReference type="SAM" id="MobiDB-lite"/>
    </source>
</evidence>
<reference evidence="2 3" key="1">
    <citation type="submission" date="2019-05" db="EMBL/GenBank/DDBJ databases">
        <title>Another draft genome of Portunus trituberculatus and its Hox gene families provides insights of decapod evolution.</title>
        <authorList>
            <person name="Jeong J.-H."/>
            <person name="Song I."/>
            <person name="Kim S."/>
            <person name="Choi T."/>
            <person name="Kim D."/>
            <person name="Ryu S."/>
            <person name="Kim W."/>
        </authorList>
    </citation>
    <scope>NUCLEOTIDE SEQUENCE [LARGE SCALE GENOMIC DNA]</scope>
    <source>
        <tissue evidence="2">Muscle</tissue>
    </source>
</reference>
<evidence type="ECO:0000313" key="2">
    <source>
        <dbReference type="EMBL" id="MPC46690.1"/>
    </source>
</evidence>
<name>A0A5B7FGE8_PORTR</name>
<dbReference type="EMBL" id="VSRR010007327">
    <property type="protein sequence ID" value="MPC46690.1"/>
    <property type="molecule type" value="Genomic_DNA"/>
</dbReference>
<protein>
    <submittedName>
        <fullName evidence="2">Uncharacterized protein</fullName>
    </submittedName>
</protein>
<evidence type="ECO:0000313" key="3">
    <source>
        <dbReference type="Proteomes" id="UP000324222"/>
    </source>
</evidence>
<feature type="region of interest" description="Disordered" evidence="1">
    <location>
        <begin position="1"/>
        <end position="29"/>
    </location>
</feature>
<proteinExistence type="predicted"/>
<dbReference type="AlphaFoldDB" id="A0A5B7FGE8"/>
<accession>A0A5B7FGE8</accession>
<dbReference type="Proteomes" id="UP000324222">
    <property type="component" value="Unassembled WGS sequence"/>
</dbReference>
<comment type="caution">
    <text evidence="2">The sequence shown here is derived from an EMBL/GenBank/DDBJ whole genome shotgun (WGS) entry which is preliminary data.</text>
</comment>
<feature type="compositionally biased region" description="Polar residues" evidence="1">
    <location>
        <begin position="10"/>
        <end position="21"/>
    </location>
</feature>
<keyword evidence="3" id="KW-1185">Reference proteome</keyword>
<sequence length="61" mass="6562">MSACPILSRPRTSGLNAGSTIRSDKDDNTINALYDHPSHIHLTASLTLHSQLPESNAPLQP</sequence>